<reference evidence="2" key="1">
    <citation type="journal article" date="2019" name="Int. J. Syst. Evol. Microbiol.">
        <title>The Global Catalogue of Microorganisms (GCM) 10K type strain sequencing project: providing services to taxonomists for standard genome sequencing and annotation.</title>
        <authorList>
            <consortium name="The Broad Institute Genomics Platform"/>
            <consortium name="The Broad Institute Genome Sequencing Center for Infectious Disease"/>
            <person name="Wu L."/>
            <person name="Ma J."/>
        </authorList>
    </citation>
    <scope>NUCLEOTIDE SEQUENCE [LARGE SCALE GENOMIC DNA]</scope>
    <source>
        <strain evidence="2">KCTC 23707</strain>
    </source>
</reference>
<dbReference type="EMBL" id="JBHUIR010000059">
    <property type="protein sequence ID" value="MFD2261082.1"/>
    <property type="molecule type" value="Genomic_DNA"/>
</dbReference>
<dbReference type="RefSeq" id="WP_378188912.1">
    <property type="nucleotide sequence ID" value="NZ_JBHUIR010000059.1"/>
</dbReference>
<comment type="caution">
    <text evidence="1">The sequence shown here is derived from an EMBL/GenBank/DDBJ whole genome shotgun (WGS) entry which is preliminary data.</text>
</comment>
<dbReference type="InterPro" id="IPR010064">
    <property type="entry name" value="HK97-gp10_tail"/>
</dbReference>
<keyword evidence="2" id="KW-1185">Reference proteome</keyword>
<accession>A0ABW5DIX8</accession>
<dbReference type="Proteomes" id="UP001597373">
    <property type="component" value="Unassembled WGS sequence"/>
</dbReference>
<protein>
    <submittedName>
        <fullName evidence="1">HK97 gp10 family phage protein</fullName>
    </submittedName>
</protein>
<sequence>MKVSGFPKVKAALRNIADRVPKNAARTMRRSAEIILEEAKLNTPRDWGSLEEAIKMREGRGPRGRLEIDIYVDGAQPVLGRYSLVTVDQYAWIIHENYDHLVESKTWKPGKETVKKMLQNPGRHIGSFFLTRAVDEERPRLMKKMIQAVAGVIQEEGMA</sequence>
<evidence type="ECO:0000313" key="1">
    <source>
        <dbReference type="EMBL" id="MFD2261082.1"/>
    </source>
</evidence>
<organism evidence="1 2">
    <name type="scientific">Chelativorans composti</name>
    <dbReference type="NCBI Taxonomy" id="768533"/>
    <lineage>
        <taxon>Bacteria</taxon>
        <taxon>Pseudomonadati</taxon>
        <taxon>Pseudomonadota</taxon>
        <taxon>Alphaproteobacteria</taxon>
        <taxon>Hyphomicrobiales</taxon>
        <taxon>Phyllobacteriaceae</taxon>
        <taxon>Chelativorans</taxon>
    </lineage>
</organism>
<dbReference type="Pfam" id="PF04883">
    <property type="entry name" value="HK97-gp10_like"/>
    <property type="match status" value="1"/>
</dbReference>
<evidence type="ECO:0000313" key="2">
    <source>
        <dbReference type="Proteomes" id="UP001597373"/>
    </source>
</evidence>
<name>A0ABW5DIX8_9HYPH</name>
<proteinExistence type="predicted"/>
<gene>
    <name evidence="1" type="ORF">ACFSMZ_15135</name>
</gene>